<accession>R4TL98</accession>
<evidence type="ECO:0000313" key="2">
    <source>
        <dbReference type="EMBL" id="AGM11452.1"/>
    </source>
</evidence>
<dbReference type="KEGG" id="vg:16193996"/>
<evidence type="ECO:0000313" key="3">
    <source>
        <dbReference type="Proteomes" id="UP000202786"/>
    </source>
</evidence>
<evidence type="ECO:0008006" key="4">
    <source>
        <dbReference type="Google" id="ProtNLM"/>
    </source>
</evidence>
<proteinExistence type="predicted"/>
<keyword evidence="3" id="KW-1185">Reference proteome</keyword>
<evidence type="ECO:0000256" key="1">
    <source>
        <dbReference type="SAM" id="Phobius"/>
    </source>
</evidence>
<gene>
    <name evidence="2" type="primary">155</name>
    <name evidence="2" type="ORF">HGTV1_155</name>
</gene>
<dbReference type="RefSeq" id="YP_008059330.1">
    <property type="nucleotide sequence ID" value="NC_021328.1"/>
</dbReference>
<sequence length="67" mass="7027">MVSTGTLIFSSALFGLIACLFGIGLSLLFAGAMIATGKTLIALVAVPFLLASVVGFYFLYGWFTEDV</sequence>
<protein>
    <recommendedName>
        <fullName evidence="4">Transmembrane protein</fullName>
    </recommendedName>
</protein>
<name>R4TL98_9CAUD</name>
<keyword evidence="1" id="KW-0812">Transmembrane</keyword>
<keyword evidence="1" id="KW-0472">Membrane</keyword>
<feature type="transmembrane region" description="Helical" evidence="1">
    <location>
        <begin position="40"/>
        <end position="63"/>
    </location>
</feature>
<organism evidence="2 3">
    <name type="scientific">Halogranum tailed virus 1</name>
    <dbReference type="NCBI Taxonomy" id="1273749"/>
    <lineage>
        <taxon>Viruses</taxon>
        <taxon>Duplodnaviria</taxon>
        <taxon>Heunggongvirae</taxon>
        <taxon>Uroviricota</taxon>
        <taxon>Caudoviricetes</taxon>
        <taxon>Thumleimavirales</taxon>
        <taxon>Halomagnusviridae</taxon>
        <taxon>Hagravirus</taxon>
        <taxon>Hagravirus capitaneum</taxon>
        <taxon>Hagravirus HGTV1</taxon>
    </lineage>
</organism>
<feature type="transmembrane region" description="Helical" evidence="1">
    <location>
        <begin position="6"/>
        <end position="28"/>
    </location>
</feature>
<reference evidence="2 3" key="1">
    <citation type="submission" date="2012-12" db="EMBL/GenBank/DDBJ databases">
        <authorList>
            <person name="Sencilo A."/>
            <person name="Jacobs-Sera D."/>
            <person name="Russell D.A."/>
            <person name="Ko C."/>
            <person name="Atanasova N."/>
            <person name="Osterlund E."/>
            <person name="Oksanen H.M."/>
            <person name="Bamford D.H."/>
            <person name="Hatfull G.F."/>
            <person name="Roine E."/>
            <person name="Hendrix R.W."/>
        </authorList>
    </citation>
    <scope>NUCLEOTIDE SEQUENCE [LARGE SCALE GENOMIC DNA]</scope>
</reference>
<dbReference type="EMBL" id="KC292026">
    <property type="protein sequence ID" value="AGM11452.1"/>
    <property type="molecule type" value="Genomic_DNA"/>
</dbReference>
<keyword evidence="1" id="KW-1133">Transmembrane helix</keyword>
<dbReference type="GeneID" id="16193996"/>
<dbReference type="Proteomes" id="UP000202786">
    <property type="component" value="Segment"/>
</dbReference>